<feature type="region of interest" description="Disordered" evidence="1">
    <location>
        <begin position="23"/>
        <end position="61"/>
    </location>
</feature>
<name>I1Q0D5_ORYGL</name>
<evidence type="ECO:0000313" key="3">
    <source>
        <dbReference type="Proteomes" id="UP000007306"/>
    </source>
</evidence>
<evidence type="ECO:0000313" key="2">
    <source>
        <dbReference type="EnsemblPlants" id="ORGLA06G0059800.1"/>
    </source>
</evidence>
<feature type="region of interest" description="Disordered" evidence="1">
    <location>
        <begin position="96"/>
        <end position="126"/>
    </location>
</feature>
<reference evidence="2" key="1">
    <citation type="submission" date="2015-06" db="UniProtKB">
        <authorList>
            <consortium name="EnsemblPlants"/>
        </authorList>
    </citation>
    <scope>IDENTIFICATION</scope>
</reference>
<dbReference type="HOGENOM" id="CLU_1263308_0_0_1"/>
<accession>I1Q0D5</accession>
<evidence type="ECO:0000256" key="1">
    <source>
        <dbReference type="SAM" id="MobiDB-lite"/>
    </source>
</evidence>
<organism evidence="2 3">
    <name type="scientific">Oryza glaberrima</name>
    <name type="common">African rice</name>
    <dbReference type="NCBI Taxonomy" id="4538"/>
    <lineage>
        <taxon>Eukaryota</taxon>
        <taxon>Viridiplantae</taxon>
        <taxon>Streptophyta</taxon>
        <taxon>Embryophyta</taxon>
        <taxon>Tracheophyta</taxon>
        <taxon>Spermatophyta</taxon>
        <taxon>Magnoliopsida</taxon>
        <taxon>Liliopsida</taxon>
        <taxon>Poales</taxon>
        <taxon>Poaceae</taxon>
        <taxon>BOP clade</taxon>
        <taxon>Oryzoideae</taxon>
        <taxon>Oryzeae</taxon>
        <taxon>Oryzinae</taxon>
        <taxon>Oryza</taxon>
    </lineage>
</organism>
<dbReference type="EnsemblPlants" id="ORGLA06G0059800.1">
    <property type="protein sequence ID" value="ORGLA06G0059800.1"/>
    <property type="gene ID" value="ORGLA06G0059800"/>
</dbReference>
<keyword evidence="3" id="KW-1185">Reference proteome</keyword>
<dbReference type="AlphaFoldDB" id="I1Q0D5"/>
<dbReference type="Gramene" id="ORGLA06G0059800.1">
    <property type="protein sequence ID" value="ORGLA06G0059800.1"/>
    <property type="gene ID" value="ORGLA06G0059800"/>
</dbReference>
<dbReference type="Proteomes" id="UP000007306">
    <property type="component" value="Chromosome 6"/>
</dbReference>
<proteinExistence type="predicted"/>
<sequence>MAAAAEGASCWWRMECAREWKAGRERDQMKAGASVEAMTSERSGKIGGGRSGDDATSSVSEKTRVRFGAAAQEGGREGCLGLPFGEPRERRRLRCRRRHRRSGEGGEGGLDLEEKEKAAMGGSRNESRLLPCSLSPVSPCFPAAAAAAGRRPPSCCWPPSRRRRSPLSRLACRPPAALPRLERETRRKRRVMTWITLTCGVHVGPTLTQLPC</sequence>
<reference evidence="2 3" key="2">
    <citation type="submission" date="2018-04" db="EMBL/GenBank/DDBJ databases">
        <title>OglaRS2 (Oryza glaberrima Reference Sequence Version 2).</title>
        <authorList>
            <person name="Zhang J."/>
            <person name="Kudrna D."/>
            <person name="Lee S."/>
            <person name="Talag J."/>
            <person name="Rajasekar S."/>
            <person name="Wing R.A."/>
        </authorList>
    </citation>
    <scope>NUCLEOTIDE SEQUENCE [LARGE SCALE GENOMIC DNA]</scope>
    <source>
        <strain evidence="2 3">cv. IRGC 96717</strain>
    </source>
</reference>
<protein>
    <submittedName>
        <fullName evidence="2">Uncharacterized protein</fullName>
    </submittedName>
</protein>